<dbReference type="GO" id="GO:0055085">
    <property type="term" value="P:transmembrane transport"/>
    <property type="evidence" value="ECO:0007669"/>
    <property type="project" value="InterPro"/>
</dbReference>
<evidence type="ECO:0000313" key="10">
    <source>
        <dbReference type="Proteomes" id="UP000273083"/>
    </source>
</evidence>
<accession>A0A3N1XM34</accession>
<evidence type="ECO:0000256" key="3">
    <source>
        <dbReference type="ARBA" id="ARBA00022475"/>
    </source>
</evidence>
<evidence type="ECO:0000256" key="4">
    <source>
        <dbReference type="ARBA" id="ARBA00022692"/>
    </source>
</evidence>
<evidence type="ECO:0000256" key="2">
    <source>
        <dbReference type="ARBA" id="ARBA00022448"/>
    </source>
</evidence>
<dbReference type="GO" id="GO:0005886">
    <property type="term" value="C:plasma membrane"/>
    <property type="evidence" value="ECO:0007669"/>
    <property type="project" value="UniProtKB-SubCell"/>
</dbReference>
<dbReference type="RefSeq" id="WP_123609897.1">
    <property type="nucleotide sequence ID" value="NZ_RJVG01000007.1"/>
</dbReference>
<feature type="transmembrane region" description="Helical" evidence="7">
    <location>
        <begin position="12"/>
        <end position="30"/>
    </location>
</feature>
<feature type="transmembrane region" description="Helical" evidence="7">
    <location>
        <begin position="75"/>
        <end position="95"/>
    </location>
</feature>
<keyword evidence="5 7" id="KW-1133">Transmembrane helix</keyword>
<organism evidence="9 10">
    <name type="scientific">Mobilisporobacter senegalensis</name>
    <dbReference type="NCBI Taxonomy" id="1329262"/>
    <lineage>
        <taxon>Bacteria</taxon>
        <taxon>Bacillati</taxon>
        <taxon>Bacillota</taxon>
        <taxon>Clostridia</taxon>
        <taxon>Lachnospirales</taxon>
        <taxon>Lachnospiraceae</taxon>
        <taxon>Mobilisporobacter</taxon>
    </lineage>
</organism>
<proteinExistence type="inferred from homology"/>
<feature type="transmembrane region" description="Helical" evidence="7">
    <location>
        <begin position="107"/>
        <end position="126"/>
    </location>
</feature>
<keyword evidence="6 7" id="KW-0472">Membrane</keyword>
<evidence type="ECO:0000259" key="8">
    <source>
        <dbReference type="PROSITE" id="PS50928"/>
    </source>
</evidence>
<dbReference type="Gene3D" id="1.10.3720.10">
    <property type="entry name" value="MetI-like"/>
    <property type="match status" value="1"/>
</dbReference>
<keyword evidence="2 7" id="KW-0813">Transport</keyword>
<gene>
    <name evidence="9" type="ORF">EDD66_107115</name>
</gene>
<dbReference type="PROSITE" id="PS50928">
    <property type="entry name" value="ABC_TM1"/>
    <property type="match status" value="1"/>
</dbReference>
<dbReference type="InterPro" id="IPR035906">
    <property type="entry name" value="MetI-like_sf"/>
</dbReference>
<dbReference type="Proteomes" id="UP000273083">
    <property type="component" value="Unassembled WGS sequence"/>
</dbReference>
<dbReference type="PANTHER" id="PTHR43744">
    <property type="entry name" value="ABC TRANSPORTER PERMEASE PROTEIN MG189-RELATED-RELATED"/>
    <property type="match status" value="1"/>
</dbReference>
<dbReference type="SUPFAM" id="SSF161098">
    <property type="entry name" value="MetI-like"/>
    <property type="match status" value="1"/>
</dbReference>
<keyword evidence="4 7" id="KW-0812">Transmembrane</keyword>
<keyword evidence="3" id="KW-1003">Cell membrane</keyword>
<sequence>MKTKRIKKRILLIILIIIALTQLFPLYWLITFSLKSNIEIFGDNVIGLPKDWRWINYKTALSDGGILRYFLNSTFYSVVTVGVTGLFTAMAGYAIARMKWKLSNVTYGFFTLGIMIPTQAALLPLFQVLDKMGLKGGYLGLLIPYISFAIPMSIMILVGFYRGIPKEIEEAAYIDGSGVFRCFATIILPIIKPALATASIFTFLGTWNELMFANTLVDSSDFRTLPVGIMSFSGQYSTDWGLIGAAMVIATLPTIIVYFFLSNQVQESLVAGAVKG</sequence>
<feature type="transmembrane region" description="Helical" evidence="7">
    <location>
        <begin position="240"/>
        <end position="261"/>
    </location>
</feature>
<evidence type="ECO:0000313" key="9">
    <source>
        <dbReference type="EMBL" id="ROR27201.1"/>
    </source>
</evidence>
<comment type="caution">
    <text evidence="9">The sequence shown here is derived from an EMBL/GenBank/DDBJ whole genome shotgun (WGS) entry which is preliminary data.</text>
</comment>
<feature type="transmembrane region" description="Helical" evidence="7">
    <location>
        <begin position="138"/>
        <end position="161"/>
    </location>
</feature>
<evidence type="ECO:0000256" key="7">
    <source>
        <dbReference type="RuleBase" id="RU363032"/>
    </source>
</evidence>
<evidence type="ECO:0000256" key="5">
    <source>
        <dbReference type="ARBA" id="ARBA00022989"/>
    </source>
</evidence>
<evidence type="ECO:0000256" key="6">
    <source>
        <dbReference type="ARBA" id="ARBA00023136"/>
    </source>
</evidence>
<protein>
    <submittedName>
        <fullName evidence="9">Carbohydrate ABC transporter membrane protein 2 (CUT1 family)</fullName>
    </submittedName>
</protein>
<dbReference type="CDD" id="cd06261">
    <property type="entry name" value="TM_PBP2"/>
    <property type="match status" value="1"/>
</dbReference>
<keyword evidence="10" id="KW-1185">Reference proteome</keyword>
<feature type="transmembrane region" description="Helical" evidence="7">
    <location>
        <begin position="182"/>
        <end position="204"/>
    </location>
</feature>
<evidence type="ECO:0000256" key="1">
    <source>
        <dbReference type="ARBA" id="ARBA00004651"/>
    </source>
</evidence>
<dbReference type="InterPro" id="IPR000515">
    <property type="entry name" value="MetI-like"/>
</dbReference>
<reference evidence="9 10" key="1">
    <citation type="submission" date="2018-11" db="EMBL/GenBank/DDBJ databases">
        <title>Genomic Encyclopedia of Type Strains, Phase IV (KMG-IV): sequencing the most valuable type-strain genomes for metagenomic binning, comparative biology and taxonomic classification.</title>
        <authorList>
            <person name="Goeker M."/>
        </authorList>
    </citation>
    <scope>NUCLEOTIDE SEQUENCE [LARGE SCALE GENOMIC DNA]</scope>
    <source>
        <strain evidence="9 10">DSM 26537</strain>
    </source>
</reference>
<dbReference type="AlphaFoldDB" id="A0A3N1XM34"/>
<dbReference type="PANTHER" id="PTHR43744:SF12">
    <property type="entry name" value="ABC TRANSPORTER PERMEASE PROTEIN MG189-RELATED"/>
    <property type="match status" value="1"/>
</dbReference>
<dbReference type="EMBL" id="RJVG01000007">
    <property type="protein sequence ID" value="ROR27201.1"/>
    <property type="molecule type" value="Genomic_DNA"/>
</dbReference>
<comment type="subcellular location">
    <subcellularLocation>
        <location evidence="1 7">Cell membrane</location>
        <topology evidence="1 7">Multi-pass membrane protein</topology>
    </subcellularLocation>
</comment>
<dbReference type="Pfam" id="PF00528">
    <property type="entry name" value="BPD_transp_1"/>
    <property type="match status" value="1"/>
</dbReference>
<feature type="domain" description="ABC transmembrane type-1" evidence="8">
    <location>
        <begin position="70"/>
        <end position="261"/>
    </location>
</feature>
<comment type="similarity">
    <text evidence="7">Belongs to the binding-protein-dependent transport system permease family.</text>
</comment>
<name>A0A3N1XM34_9FIRM</name>
<dbReference type="OrthoDB" id="9793448at2"/>